<feature type="transmembrane region" description="Helical" evidence="10">
    <location>
        <begin position="902"/>
        <end position="926"/>
    </location>
</feature>
<organism evidence="16 17">
    <name type="scientific">Planomonospora corallina</name>
    <dbReference type="NCBI Taxonomy" id="1806052"/>
    <lineage>
        <taxon>Bacteria</taxon>
        <taxon>Bacillati</taxon>
        <taxon>Actinomycetota</taxon>
        <taxon>Actinomycetes</taxon>
        <taxon>Streptosporangiales</taxon>
        <taxon>Streptosporangiaceae</taxon>
        <taxon>Planomonospora</taxon>
    </lineage>
</organism>
<dbReference type="Pfam" id="PF00361">
    <property type="entry name" value="Proton_antipo_M"/>
    <property type="match status" value="1"/>
</dbReference>
<feature type="transmembrane region" description="Helical" evidence="10">
    <location>
        <begin position="375"/>
        <end position="394"/>
    </location>
</feature>
<feature type="transmembrane region" description="Helical" evidence="10">
    <location>
        <begin position="623"/>
        <end position="642"/>
    </location>
</feature>
<feature type="transmembrane region" description="Helical" evidence="10">
    <location>
        <begin position="859"/>
        <end position="882"/>
    </location>
</feature>
<feature type="transmembrane region" description="Helical" evidence="10">
    <location>
        <begin position="38"/>
        <end position="60"/>
    </location>
</feature>
<feature type="transmembrane region" description="Helical" evidence="10">
    <location>
        <begin position="499"/>
        <end position="524"/>
    </location>
</feature>
<evidence type="ECO:0000259" key="12">
    <source>
        <dbReference type="Pfam" id="PF00662"/>
    </source>
</evidence>
<protein>
    <submittedName>
        <fullName evidence="16">Na+/H+ antiporter subunit A</fullName>
    </submittedName>
</protein>
<dbReference type="PANTHER" id="PTHR43373:SF1">
    <property type="entry name" value="NA(+)_H(+) ANTIPORTER SUBUNIT A"/>
    <property type="match status" value="1"/>
</dbReference>
<feature type="transmembrane region" description="Helical" evidence="10">
    <location>
        <begin position="80"/>
        <end position="105"/>
    </location>
</feature>
<dbReference type="RefSeq" id="WP_377289954.1">
    <property type="nucleotide sequence ID" value="NZ_JBHSBM010000023.1"/>
</dbReference>
<dbReference type="PRINTS" id="PR01434">
    <property type="entry name" value="NADHDHGNASE5"/>
</dbReference>
<dbReference type="Pfam" id="PF13244">
    <property type="entry name" value="MbhD"/>
    <property type="match status" value="1"/>
</dbReference>
<feature type="domain" description="NADH:quinone oxidoreductase/Mrp antiporter transmembrane" evidence="11">
    <location>
        <begin position="137"/>
        <end position="411"/>
    </location>
</feature>
<keyword evidence="4" id="KW-1003">Cell membrane</keyword>
<feature type="domain" description="MrpA C-terminal/MbhD" evidence="14">
    <location>
        <begin position="608"/>
        <end position="671"/>
    </location>
</feature>
<feature type="transmembrane region" description="Helical" evidence="10">
    <location>
        <begin position="414"/>
        <end position="432"/>
    </location>
</feature>
<dbReference type="InterPro" id="IPR007182">
    <property type="entry name" value="MnhB"/>
</dbReference>
<feature type="transmembrane region" description="Helical" evidence="10">
    <location>
        <begin position="803"/>
        <end position="821"/>
    </location>
</feature>
<evidence type="ECO:0000256" key="4">
    <source>
        <dbReference type="ARBA" id="ARBA00022475"/>
    </source>
</evidence>
<dbReference type="NCBIfam" id="NF009284">
    <property type="entry name" value="PRK12644.1"/>
    <property type="match status" value="1"/>
</dbReference>
<feature type="transmembrane region" description="Helical" evidence="10">
    <location>
        <begin position="743"/>
        <end position="762"/>
    </location>
</feature>
<dbReference type="InterPro" id="IPR046806">
    <property type="entry name" value="MrpA_C/MbhE"/>
</dbReference>
<feature type="transmembrane region" description="Helical" evidence="10">
    <location>
        <begin position="212"/>
        <end position="238"/>
    </location>
</feature>
<feature type="transmembrane region" description="Helical" evidence="10">
    <location>
        <begin position="567"/>
        <end position="587"/>
    </location>
</feature>
<evidence type="ECO:0000259" key="15">
    <source>
        <dbReference type="Pfam" id="PF20501"/>
    </source>
</evidence>
<reference evidence="17" key="1">
    <citation type="journal article" date="2019" name="Int. J. Syst. Evol. Microbiol.">
        <title>The Global Catalogue of Microorganisms (GCM) 10K type strain sequencing project: providing services to taxonomists for standard genome sequencing and annotation.</title>
        <authorList>
            <consortium name="The Broad Institute Genomics Platform"/>
            <consortium name="The Broad Institute Genome Sequencing Center for Infectious Disease"/>
            <person name="Wu L."/>
            <person name="Ma J."/>
        </authorList>
    </citation>
    <scope>NUCLEOTIDE SEQUENCE [LARGE SCALE GENOMIC DNA]</scope>
    <source>
        <strain evidence="17">TBRC 4489</strain>
    </source>
</reference>
<evidence type="ECO:0000256" key="8">
    <source>
        <dbReference type="ARBA" id="ARBA00023136"/>
    </source>
</evidence>
<feature type="transmembrane region" description="Helical" evidence="10">
    <location>
        <begin position="12"/>
        <end position="31"/>
    </location>
</feature>
<name>A0ABV8I8W8_9ACTN</name>
<dbReference type="InterPro" id="IPR001516">
    <property type="entry name" value="Proton_antipo_N"/>
</dbReference>
<keyword evidence="2" id="KW-0813">Transport</keyword>
<keyword evidence="8 10" id="KW-0472">Membrane</keyword>
<feature type="domain" description="Na+/H+ antiporter MnhB subunit-related protein" evidence="13">
    <location>
        <begin position="800"/>
        <end position="923"/>
    </location>
</feature>
<feature type="transmembrane region" description="Helical" evidence="10">
    <location>
        <begin position="599"/>
        <end position="616"/>
    </location>
</feature>
<evidence type="ECO:0000256" key="3">
    <source>
        <dbReference type="ARBA" id="ARBA00022449"/>
    </source>
</evidence>
<evidence type="ECO:0000259" key="13">
    <source>
        <dbReference type="Pfam" id="PF04039"/>
    </source>
</evidence>
<evidence type="ECO:0000256" key="1">
    <source>
        <dbReference type="ARBA" id="ARBA00004651"/>
    </source>
</evidence>
<keyword evidence="6 10" id="KW-1133">Transmembrane helix</keyword>
<evidence type="ECO:0000313" key="17">
    <source>
        <dbReference type="Proteomes" id="UP001595850"/>
    </source>
</evidence>
<feature type="transmembrane region" description="Helical" evidence="10">
    <location>
        <begin position="827"/>
        <end position="847"/>
    </location>
</feature>
<dbReference type="InterPro" id="IPR025383">
    <property type="entry name" value="MrpA_C/MbhD"/>
</dbReference>
<evidence type="ECO:0000256" key="7">
    <source>
        <dbReference type="ARBA" id="ARBA00023065"/>
    </source>
</evidence>
<evidence type="ECO:0000313" key="16">
    <source>
        <dbReference type="EMBL" id="MFC4060576.1"/>
    </source>
</evidence>
<feature type="domain" description="NADH-Ubiquinone oxidoreductase (complex I) chain 5 N-terminal" evidence="12">
    <location>
        <begin position="75"/>
        <end position="120"/>
    </location>
</feature>
<feature type="transmembrane region" description="Helical" evidence="10">
    <location>
        <begin position="117"/>
        <end position="135"/>
    </location>
</feature>
<keyword evidence="5 9" id="KW-0812">Transmembrane</keyword>
<keyword evidence="7" id="KW-0406">Ion transport</keyword>
<dbReference type="PANTHER" id="PTHR43373">
    <property type="entry name" value="NA(+)/H(+) ANTIPORTER SUBUNIT"/>
    <property type="match status" value="1"/>
</dbReference>
<dbReference type="Pfam" id="PF04039">
    <property type="entry name" value="MnhB"/>
    <property type="match status" value="1"/>
</dbReference>
<feature type="transmembrane region" description="Helical" evidence="10">
    <location>
        <begin position="453"/>
        <end position="479"/>
    </location>
</feature>
<feature type="transmembrane region" description="Helical" evidence="10">
    <location>
        <begin position="305"/>
        <end position="324"/>
    </location>
</feature>
<evidence type="ECO:0000256" key="5">
    <source>
        <dbReference type="ARBA" id="ARBA00022692"/>
    </source>
</evidence>
<feature type="transmembrane region" description="Helical" evidence="10">
    <location>
        <begin position="170"/>
        <end position="192"/>
    </location>
</feature>
<evidence type="ECO:0000259" key="14">
    <source>
        <dbReference type="Pfam" id="PF13244"/>
    </source>
</evidence>
<dbReference type="Pfam" id="PF00662">
    <property type="entry name" value="Proton_antipo_N"/>
    <property type="match status" value="1"/>
</dbReference>
<accession>A0ABV8I8W8</accession>
<gene>
    <name evidence="16" type="ORF">ACFOWE_19920</name>
</gene>
<keyword evidence="17" id="KW-1185">Reference proteome</keyword>
<evidence type="ECO:0000256" key="2">
    <source>
        <dbReference type="ARBA" id="ARBA00022448"/>
    </source>
</evidence>
<evidence type="ECO:0000256" key="10">
    <source>
        <dbReference type="SAM" id="Phobius"/>
    </source>
</evidence>
<feature type="transmembrane region" description="Helical" evidence="10">
    <location>
        <begin position="330"/>
        <end position="354"/>
    </location>
</feature>
<feature type="transmembrane region" description="Helical" evidence="10">
    <location>
        <begin position="648"/>
        <end position="667"/>
    </location>
</feature>
<dbReference type="InterPro" id="IPR050616">
    <property type="entry name" value="CPA3_Na-H_Antiporter_A"/>
</dbReference>
<feature type="transmembrane region" description="Helical" evidence="10">
    <location>
        <begin position="141"/>
        <end position="158"/>
    </location>
</feature>
<dbReference type="Proteomes" id="UP001595850">
    <property type="component" value="Unassembled WGS sequence"/>
</dbReference>
<keyword evidence="3" id="KW-0050">Antiport</keyword>
<dbReference type="Pfam" id="PF20501">
    <property type="entry name" value="MbhE"/>
    <property type="match status" value="1"/>
</dbReference>
<dbReference type="EMBL" id="JBHSBM010000023">
    <property type="protein sequence ID" value="MFC4060576.1"/>
    <property type="molecule type" value="Genomic_DNA"/>
</dbReference>
<evidence type="ECO:0000256" key="9">
    <source>
        <dbReference type="RuleBase" id="RU000320"/>
    </source>
</evidence>
<evidence type="ECO:0000259" key="11">
    <source>
        <dbReference type="Pfam" id="PF00361"/>
    </source>
</evidence>
<sequence>MSTPAPVPGAEGVLLLVAVHALAAAAAPPLVRLLGRRALYVLGAVPAAALVWALAHTGQIRAGTAVAGTYPWVPQLGLEIAVRVGVLGWLMVVLVGGIGALVLVYSARYFAAGEEGLGRFAAVFTAFAGAMLGLVVSDDLLVLYVFWELTTVFSYLLIGHDPARRASRMAAMQALLVTTLGGLAMLAGFIMLGEHAGTYRWSQIAQAPPGGGYLAVALLLVLLGALSKSAIFPFSFWLPAAMAAPTPVSAYLHAAAMVKAGVFLAALMTPAFGEVGVWRGVLLAAGTVTMLLGGWAALRQHDAKLLLAYGTVSQLGLLMAVFGAGSRDAALAGTAMLLAHALFKAALFLVVGIIDRSTGTRDLRELSGLGRGAPWSAAVAALAAASMAGVPPTAGFVGKEAVFEALLHGSGADRVALAGLVLGSALTVAYALRLLWGAFASKPGVAAVRPRRIGWVFLGPAALLAVAGLAVGVCAPAVGGMLAGYADAVPAAGVPYRLALWHGFTPALGLSVLALAAGSALFLLAGGLPGRLRLPVDGARVYDRVTEWVGRLAVELTGATQRGSLPFYLGVILLTLIVLPGGVMLAGQPWLRPGRAWDTPVQAVVAAGVITAAVFATRALRRLAAMVLVGVTGYGTGVLFVLHGAPDLALTQFLVETVTLVMFVLVLRRLPAKFSQRPILADRRGRVAIGVIVGAVAAGMAYAATGARRVPPVSVGFPEFSVSYGGGRNIVNVTLVDIRAWDTMGEISVLVAAATGVASLIFRGSDALRRHRDALPVIGAQAGRWLATAPDPGTRQQSIILQVVTRLLFHTIVLFSVYLLFSGHNTPGGGFAAGLVCGLALTVRYLAGGRAELNAAAPIDAGVVLGAGLFVSVGAGAAAMPFGGQVLQSAVLDLHLPVLGHVHFVTSVFFDVGVYLIVVGLVLSILRSLGAEMDRQKESDDHTLTEEPA</sequence>
<evidence type="ECO:0000256" key="6">
    <source>
        <dbReference type="ARBA" id="ARBA00022989"/>
    </source>
</evidence>
<comment type="caution">
    <text evidence="16">The sequence shown here is derived from an EMBL/GenBank/DDBJ whole genome shotgun (WGS) entry which is preliminary data.</text>
</comment>
<comment type="subcellular location">
    <subcellularLocation>
        <location evidence="1">Cell membrane</location>
        <topology evidence="1">Multi-pass membrane protein</topology>
    </subcellularLocation>
    <subcellularLocation>
        <location evidence="9">Membrane</location>
        <topology evidence="9">Multi-pass membrane protein</topology>
    </subcellularLocation>
</comment>
<feature type="transmembrane region" description="Helical" evidence="10">
    <location>
        <begin position="687"/>
        <end position="705"/>
    </location>
</feature>
<feature type="transmembrane region" description="Helical" evidence="10">
    <location>
        <begin position="278"/>
        <end position="298"/>
    </location>
</feature>
<feature type="transmembrane region" description="Helical" evidence="10">
    <location>
        <begin position="250"/>
        <end position="272"/>
    </location>
</feature>
<proteinExistence type="predicted"/>
<feature type="domain" description="MrpA C-terminal/MbhE" evidence="15">
    <location>
        <begin position="683"/>
        <end position="763"/>
    </location>
</feature>
<dbReference type="InterPro" id="IPR001750">
    <property type="entry name" value="ND/Mrp_TM"/>
</dbReference>